<accession>A0A8J6J0P1</accession>
<feature type="domain" description="HTH lysR-type" evidence="5">
    <location>
        <begin position="7"/>
        <end position="58"/>
    </location>
</feature>
<comment type="caution">
    <text evidence="6">The sequence shown here is derived from an EMBL/GenBank/DDBJ whole genome shotgun (WGS) entry which is preliminary data.</text>
</comment>
<dbReference type="Pfam" id="PF03466">
    <property type="entry name" value="LysR_substrate"/>
    <property type="match status" value="1"/>
</dbReference>
<dbReference type="GO" id="GO:0003700">
    <property type="term" value="F:DNA-binding transcription factor activity"/>
    <property type="evidence" value="ECO:0007669"/>
    <property type="project" value="InterPro"/>
</dbReference>
<comment type="similarity">
    <text evidence="1">Belongs to the LysR transcriptional regulatory family.</text>
</comment>
<evidence type="ECO:0000256" key="3">
    <source>
        <dbReference type="ARBA" id="ARBA00023125"/>
    </source>
</evidence>
<dbReference type="GO" id="GO:0005829">
    <property type="term" value="C:cytosol"/>
    <property type="evidence" value="ECO:0007669"/>
    <property type="project" value="TreeGrafter"/>
</dbReference>
<keyword evidence="2" id="KW-0805">Transcription regulation</keyword>
<keyword evidence="4" id="KW-0804">Transcription</keyword>
<evidence type="ECO:0000259" key="5">
    <source>
        <dbReference type="PROSITE" id="PS50931"/>
    </source>
</evidence>
<evidence type="ECO:0000256" key="4">
    <source>
        <dbReference type="ARBA" id="ARBA00023163"/>
    </source>
</evidence>
<dbReference type="InterPro" id="IPR036390">
    <property type="entry name" value="WH_DNA-bd_sf"/>
</dbReference>
<dbReference type="AlphaFoldDB" id="A0A8J6J0P1"/>
<protein>
    <submittedName>
        <fullName evidence="6">LysR family transcriptional regulator</fullName>
    </submittedName>
</protein>
<name>A0A8J6J0P1_9FIRM</name>
<dbReference type="SUPFAM" id="SSF46785">
    <property type="entry name" value="Winged helix' DNA-binding domain"/>
    <property type="match status" value="1"/>
</dbReference>
<dbReference type="InterPro" id="IPR000847">
    <property type="entry name" value="LysR_HTH_N"/>
</dbReference>
<dbReference type="Gene3D" id="1.10.10.10">
    <property type="entry name" value="Winged helix-like DNA-binding domain superfamily/Winged helix DNA-binding domain"/>
    <property type="match status" value="1"/>
</dbReference>
<proteinExistence type="inferred from homology"/>
<dbReference type="PRINTS" id="PR00039">
    <property type="entry name" value="HTHLYSR"/>
</dbReference>
<dbReference type="PROSITE" id="PS50931">
    <property type="entry name" value="HTH_LYSR"/>
    <property type="match status" value="1"/>
</dbReference>
<dbReference type="Gene3D" id="3.40.190.290">
    <property type="match status" value="1"/>
</dbReference>
<evidence type="ECO:0000256" key="1">
    <source>
        <dbReference type="ARBA" id="ARBA00009437"/>
    </source>
</evidence>
<dbReference type="InterPro" id="IPR036388">
    <property type="entry name" value="WH-like_DNA-bd_sf"/>
</dbReference>
<evidence type="ECO:0000313" key="6">
    <source>
        <dbReference type="EMBL" id="MBC5721639.1"/>
    </source>
</evidence>
<dbReference type="InterPro" id="IPR050950">
    <property type="entry name" value="HTH-type_LysR_regulators"/>
</dbReference>
<dbReference type="CDD" id="cd05466">
    <property type="entry name" value="PBP2_LTTR_substrate"/>
    <property type="match status" value="1"/>
</dbReference>
<dbReference type="RefSeq" id="WP_147572059.1">
    <property type="nucleotide sequence ID" value="NZ_JACOPO010000001.1"/>
</dbReference>
<dbReference type="GO" id="GO:0003677">
    <property type="term" value="F:DNA binding"/>
    <property type="evidence" value="ECO:0007669"/>
    <property type="project" value="UniProtKB-KW"/>
</dbReference>
<dbReference type="InterPro" id="IPR005119">
    <property type="entry name" value="LysR_subst-bd"/>
</dbReference>
<keyword evidence="3" id="KW-0238">DNA-binding</keyword>
<sequence length="311" mass="35449">MFVKNPEYFMAIVKERSISKAAERLYLSQPYLSQYLAKLESNLGAVLLDRSHSPLKLTPAGEVFHAYLERQSYLDRQLVSDLRDLQNEKRPVLHIGVSPWRGSTLLPDVLPLFTKQYSDVQVVLHEAPVPELGDLAAGSVTDFCIMHIPGDLTELTYELVMREHIFLLAHRDHPLVRGLTSTYDDPIPFPDLRQLERERIVMLPPDWRLSKLLHNTFSVHNVEPQNILVTTNNTTAINLVAENMGFAFLQESGISRTPYLDRLACFTIGEPPLTCPMAVVYKKNGFLSPAARTFIDLIKEYYSRFDRPANL</sequence>
<keyword evidence="7" id="KW-1185">Reference proteome</keyword>
<gene>
    <name evidence="6" type="ORF">H8S11_02215</name>
</gene>
<dbReference type="PANTHER" id="PTHR30419">
    <property type="entry name" value="HTH-TYPE TRANSCRIPTIONAL REGULATOR YBHD"/>
    <property type="match status" value="1"/>
</dbReference>
<dbReference type="Proteomes" id="UP000628736">
    <property type="component" value="Unassembled WGS sequence"/>
</dbReference>
<dbReference type="PANTHER" id="PTHR30419:SF28">
    <property type="entry name" value="HTH-TYPE TRANSCRIPTIONAL REGULATOR BSDA"/>
    <property type="match status" value="1"/>
</dbReference>
<dbReference type="Pfam" id="PF00126">
    <property type="entry name" value="HTH_1"/>
    <property type="match status" value="1"/>
</dbReference>
<dbReference type="EMBL" id="JACOPO010000001">
    <property type="protein sequence ID" value="MBC5721639.1"/>
    <property type="molecule type" value="Genomic_DNA"/>
</dbReference>
<dbReference type="SUPFAM" id="SSF53850">
    <property type="entry name" value="Periplasmic binding protein-like II"/>
    <property type="match status" value="1"/>
</dbReference>
<evidence type="ECO:0000313" key="7">
    <source>
        <dbReference type="Proteomes" id="UP000628736"/>
    </source>
</evidence>
<evidence type="ECO:0000256" key="2">
    <source>
        <dbReference type="ARBA" id="ARBA00023015"/>
    </source>
</evidence>
<reference evidence="6" key="1">
    <citation type="submission" date="2020-08" db="EMBL/GenBank/DDBJ databases">
        <title>Genome public.</title>
        <authorList>
            <person name="Liu C."/>
            <person name="Sun Q."/>
        </authorList>
    </citation>
    <scope>NUCLEOTIDE SEQUENCE</scope>
    <source>
        <strain evidence="6">NSJ-23</strain>
    </source>
</reference>
<organism evidence="6 7">
    <name type="scientific">Flintibacter hominis</name>
    <dbReference type="NCBI Taxonomy" id="2763048"/>
    <lineage>
        <taxon>Bacteria</taxon>
        <taxon>Bacillati</taxon>
        <taxon>Bacillota</taxon>
        <taxon>Clostridia</taxon>
        <taxon>Eubacteriales</taxon>
        <taxon>Flintibacter</taxon>
    </lineage>
</organism>